<name>A0A1M7M9C0_9FIRM</name>
<gene>
    <name evidence="1" type="ORF">SAMN05660826_02213</name>
</gene>
<dbReference type="RefSeq" id="WP_073258421.1">
    <property type="nucleotide sequence ID" value="NZ_FRCR01000019.1"/>
</dbReference>
<evidence type="ECO:0000313" key="1">
    <source>
        <dbReference type="EMBL" id="SHM87384.1"/>
    </source>
</evidence>
<organism evidence="1 2">
    <name type="scientific">Caldanaerovirga acetigignens</name>
    <dbReference type="NCBI Taxonomy" id="447595"/>
    <lineage>
        <taxon>Bacteria</taxon>
        <taxon>Bacillati</taxon>
        <taxon>Bacillota</taxon>
        <taxon>Clostridia</taxon>
        <taxon>Thermosediminibacterales</taxon>
        <taxon>Thermosediminibacteraceae</taxon>
        <taxon>Caldanaerovirga</taxon>
    </lineage>
</organism>
<keyword evidence="2" id="KW-1185">Reference proteome</keyword>
<reference evidence="2" key="1">
    <citation type="submission" date="2016-11" db="EMBL/GenBank/DDBJ databases">
        <authorList>
            <person name="Varghese N."/>
            <person name="Submissions S."/>
        </authorList>
    </citation>
    <scope>NUCLEOTIDE SEQUENCE [LARGE SCALE GENOMIC DNA]</scope>
    <source>
        <strain evidence="2">DSM 18802</strain>
    </source>
</reference>
<dbReference type="SUPFAM" id="SSF81593">
    <property type="entry name" value="Nucleotidyltransferase substrate binding subunit/domain"/>
    <property type="match status" value="1"/>
</dbReference>
<dbReference type="Gene3D" id="1.20.120.330">
    <property type="entry name" value="Nucleotidyltransferases domain 2"/>
    <property type="match status" value="1"/>
</dbReference>
<evidence type="ECO:0000313" key="2">
    <source>
        <dbReference type="Proteomes" id="UP000184375"/>
    </source>
</evidence>
<sequence>MVASNENRFPDIIKSIFIMLEGLKDLYNVSEEILHSGMILDRYYIGARYTDGFPEGTPSEYFDKKNGKGSA</sequence>
<dbReference type="AlphaFoldDB" id="A0A1M7M9C0"/>
<dbReference type="Proteomes" id="UP000184375">
    <property type="component" value="Unassembled WGS sequence"/>
</dbReference>
<dbReference type="EMBL" id="FRCR01000019">
    <property type="protein sequence ID" value="SHM87384.1"/>
    <property type="molecule type" value="Genomic_DNA"/>
</dbReference>
<protein>
    <submittedName>
        <fullName evidence="1">Uncharacterized protein</fullName>
    </submittedName>
</protein>
<dbReference type="STRING" id="447595.SAMN05660826_02213"/>
<accession>A0A1M7M9C0</accession>
<proteinExistence type="predicted"/>